<feature type="transmembrane region" description="Helical" evidence="7">
    <location>
        <begin position="42"/>
        <end position="62"/>
    </location>
</feature>
<dbReference type="InterPro" id="IPR050171">
    <property type="entry name" value="MFS_Transporters"/>
</dbReference>
<organism evidence="9 10">
    <name type="scientific">Aduncisulcus paluster</name>
    <dbReference type="NCBI Taxonomy" id="2918883"/>
    <lineage>
        <taxon>Eukaryota</taxon>
        <taxon>Metamonada</taxon>
        <taxon>Carpediemonas-like organisms</taxon>
        <taxon>Aduncisulcus</taxon>
    </lineage>
</organism>
<comment type="caution">
    <text evidence="9">The sequence shown here is derived from an EMBL/GenBank/DDBJ whole genome shotgun (WGS) entry which is preliminary data.</text>
</comment>
<dbReference type="InterPro" id="IPR011701">
    <property type="entry name" value="MFS"/>
</dbReference>
<dbReference type="PROSITE" id="PS50850">
    <property type="entry name" value="MFS"/>
    <property type="match status" value="1"/>
</dbReference>
<feature type="domain" description="Major facilitator superfamily (MFS) profile" evidence="8">
    <location>
        <begin position="1"/>
        <end position="66"/>
    </location>
</feature>
<dbReference type="InterPro" id="IPR020846">
    <property type="entry name" value="MFS_dom"/>
</dbReference>
<dbReference type="PANTHER" id="PTHR23517">
    <property type="entry name" value="RESISTANCE PROTEIN MDTM, PUTATIVE-RELATED-RELATED"/>
    <property type="match status" value="1"/>
</dbReference>
<gene>
    <name evidence="9" type="ORF">ADUPG1_003838</name>
</gene>
<dbReference type="EMBL" id="BQXS01005428">
    <property type="protein sequence ID" value="GKT37900.1"/>
    <property type="molecule type" value="Genomic_DNA"/>
</dbReference>
<reference evidence="9" key="1">
    <citation type="submission" date="2022-03" db="EMBL/GenBank/DDBJ databases">
        <title>Draft genome sequence of Aduncisulcus paluster, a free-living microaerophilic Fornicata.</title>
        <authorList>
            <person name="Yuyama I."/>
            <person name="Kume K."/>
            <person name="Tamura T."/>
            <person name="Inagaki Y."/>
            <person name="Hashimoto T."/>
        </authorList>
    </citation>
    <scope>NUCLEOTIDE SEQUENCE</scope>
    <source>
        <strain evidence="9">NY0171</strain>
    </source>
</reference>
<feature type="transmembrane region" description="Helical" evidence="7">
    <location>
        <begin position="12"/>
        <end position="36"/>
    </location>
</feature>
<evidence type="ECO:0000256" key="4">
    <source>
        <dbReference type="ARBA" id="ARBA00022692"/>
    </source>
</evidence>
<name>A0ABQ5L3D3_9EUKA</name>
<evidence type="ECO:0000259" key="8">
    <source>
        <dbReference type="PROSITE" id="PS50850"/>
    </source>
</evidence>
<dbReference type="PANTHER" id="PTHR23517:SF3">
    <property type="entry name" value="INTEGRAL MEMBRANE TRANSPORT PROTEIN"/>
    <property type="match status" value="1"/>
</dbReference>
<evidence type="ECO:0000256" key="5">
    <source>
        <dbReference type="ARBA" id="ARBA00022989"/>
    </source>
</evidence>
<keyword evidence="4 7" id="KW-0812">Transmembrane</keyword>
<evidence type="ECO:0000256" key="3">
    <source>
        <dbReference type="ARBA" id="ARBA00022475"/>
    </source>
</evidence>
<dbReference type="Pfam" id="PF07690">
    <property type="entry name" value="MFS_1"/>
    <property type="match status" value="1"/>
</dbReference>
<protein>
    <submittedName>
        <fullName evidence="9">Major facilitator superfamily like protein</fullName>
    </submittedName>
</protein>
<evidence type="ECO:0000256" key="6">
    <source>
        <dbReference type="ARBA" id="ARBA00023136"/>
    </source>
</evidence>
<evidence type="ECO:0000256" key="2">
    <source>
        <dbReference type="ARBA" id="ARBA00022448"/>
    </source>
</evidence>
<evidence type="ECO:0000313" key="10">
    <source>
        <dbReference type="Proteomes" id="UP001057375"/>
    </source>
</evidence>
<dbReference type="InterPro" id="IPR036259">
    <property type="entry name" value="MFS_trans_sf"/>
</dbReference>
<evidence type="ECO:0000256" key="1">
    <source>
        <dbReference type="ARBA" id="ARBA00004651"/>
    </source>
</evidence>
<dbReference type="SUPFAM" id="SSF103473">
    <property type="entry name" value="MFS general substrate transporter"/>
    <property type="match status" value="1"/>
</dbReference>
<feature type="transmembrane region" description="Helical" evidence="7">
    <location>
        <begin position="131"/>
        <end position="152"/>
    </location>
</feature>
<evidence type="ECO:0000256" key="7">
    <source>
        <dbReference type="SAM" id="Phobius"/>
    </source>
</evidence>
<keyword evidence="5 7" id="KW-1133">Transmembrane helix</keyword>
<comment type="subcellular location">
    <subcellularLocation>
        <location evidence="1">Cell membrane</location>
        <topology evidence="1">Multi-pass membrane protein</topology>
    </subcellularLocation>
</comment>
<keyword evidence="10" id="KW-1185">Reference proteome</keyword>
<dbReference type="Proteomes" id="UP001057375">
    <property type="component" value="Unassembled WGS sequence"/>
</dbReference>
<feature type="transmembrane region" description="Helical" evidence="7">
    <location>
        <begin position="93"/>
        <end position="111"/>
    </location>
</feature>
<evidence type="ECO:0000313" key="9">
    <source>
        <dbReference type="EMBL" id="GKT37900.1"/>
    </source>
</evidence>
<dbReference type="Gene3D" id="1.20.1250.20">
    <property type="entry name" value="MFS general substrate transporter like domains"/>
    <property type="match status" value="1"/>
</dbReference>
<feature type="non-terminal residue" evidence="9">
    <location>
        <position position="160"/>
    </location>
</feature>
<keyword evidence="3" id="KW-1003">Cell membrane</keyword>
<keyword evidence="2" id="KW-0813">Transport</keyword>
<proteinExistence type="predicted"/>
<accession>A0ABQ5L3D3</accession>
<keyword evidence="6 7" id="KW-0472">Membrane</keyword>
<sequence length="160" mass="17737">MMDILPVEQRQSGFSLSYLGINIGVAVGPIVAGFLFNRYLKWLFIGDAITTAIAVFLVLVFIPTQKHEDIITGSADEQSEQGSLWAALARRPLVIVFLLLNVLYALTYAQHSFALPITLNQLFLDDGPRNFGFLMSVNAITCVAMTILITHLTRKLKPIQ</sequence>